<sequence length="166" mass="19175">MITQLSITFGSKDVLEKVRAKNPDRPMLLLEANTAGDQLALLDVSGQESVFTSPVHYDIKLHRGTTDWGRFVNFMYFDNLSPDDQKVFNSKANHFVTTDEMPEGLHAIYFMKEALNRSNNIILTVWDSSEDFAVWKRDERFKPFAYFQRPLNNYHEASYQGAEQDA</sequence>
<keyword evidence="1" id="KW-0560">Oxidoreductase</keyword>
<dbReference type="Gene3D" id="3.30.70.100">
    <property type="match status" value="1"/>
</dbReference>
<dbReference type="RefSeq" id="WP_054760118.1">
    <property type="nucleotide sequence ID" value="NZ_AYYR01000044.1"/>
</dbReference>
<name>A0A0R2B9I5_SECCO</name>
<comment type="caution">
    <text evidence="1">The sequence shown here is derived from an EMBL/GenBank/DDBJ whole genome shotgun (WGS) entry which is preliminary data.</text>
</comment>
<dbReference type="GO" id="GO:0004497">
    <property type="term" value="F:monooxygenase activity"/>
    <property type="evidence" value="ECO:0007669"/>
    <property type="project" value="UniProtKB-KW"/>
</dbReference>
<dbReference type="STRING" id="33960.TY91_03760"/>
<accession>A0A0R2B9I5</accession>
<organism evidence="1 2">
    <name type="scientific">Secundilactobacillus collinoides DSM 20515 = JCM 1123</name>
    <dbReference type="NCBI Taxonomy" id="1423733"/>
    <lineage>
        <taxon>Bacteria</taxon>
        <taxon>Bacillati</taxon>
        <taxon>Bacillota</taxon>
        <taxon>Bacilli</taxon>
        <taxon>Lactobacillales</taxon>
        <taxon>Lactobacillaceae</taxon>
        <taxon>Secundilactobacillus</taxon>
    </lineage>
</organism>
<proteinExistence type="predicted"/>
<dbReference type="PATRIC" id="fig|1423733.4.peg.2212"/>
<protein>
    <submittedName>
        <fullName evidence="1">Monooxygenase</fullName>
    </submittedName>
</protein>
<evidence type="ECO:0000313" key="2">
    <source>
        <dbReference type="Proteomes" id="UP000051845"/>
    </source>
</evidence>
<evidence type="ECO:0000313" key="1">
    <source>
        <dbReference type="EMBL" id="KRM75706.1"/>
    </source>
</evidence>
<reference evidence="1 2" key="1">
    <citation type="journal article" date="2015" name="Genome Announc.">
        <title>Expanding the biotechnology potential of lactobacilli through comparative genomics of 213 strains and associated genera.</title>
        <authorList>
            <person name="Sun Z."/>
            <person name="Harris H.M."/>
            <person name="McCann A."/>
            <person name="Guo C."/>
            <person name="Argimon S."/>
            <person name="Zhang W."/>
            <person name="Yang X."/>
            <person name="Jeffery I.B."/>
            <person name="Cooney J.C."/>
            <person name="Kagawa T.F."/>
            <person name="Liu W."/>
            <person name="Song Y."/>
            <person name="Salvetti E."/>
            <person name="Wrobel A."/>
            <person name="Rasinkangas P."/>
            <person name="Parkhill J."/>
            <person name="Rea M.C."/>
            <person name="O'Sullivan O."/>
            <person name="Ritari J."/>
            <person name="Douillard F.P."/>
            <person name="Paul Ross R."/>
            <person name="Yang R."/>
            <person name="Briner A.E."/>
            <person name="Felis G.E."/>
            <person name="de Vos W.M."/>
            <person name="Barrangou R."/>
            <person name="Klaenhammer T.R."/>
            <person name="Caufield P.W."/>
            <person name="Cui Y."/>
            <person name="Zhang H."/>
            <person name="O'Toole P.W."/>
        </authorList>
    </citation>
    <scope>NUCLEOTIDE SEQUENCE [LARGE SCALE GENOMIC DNA]</scope>
    <source>
        <strain evidence="1 2">DSM 20515</strain>
    </source>
</reference>
<dbReference type="Proteomes" id="UP000051845">
    <property type="component" value="Unassembled WGS sequence"/>
</dbReference>
<gene>
    <name evidence="1" type="ORF">FC82_GL002106</name>
</gene>
<dbReference type="AlphaFoldDB" id="A0A0R2B9I5"/>
<dbReference type="EMBL" id="AYYR01000044">
    <property type="protein sequence ID" value="KRM75706.1"/>
    <property type="molecule type" value="Genomic_DNA"/>
</dbReference>
<keyword evidence="1" id="KW-0503">Monooxygenase</keyword>